<comment type="pathway">
    <text evidence="2">Protein modification; protein ubiquitination.</text>
</comment>
<dbReference type="InterPro" id="IPR045185">
    <property type="entry name" value="PUB22/23/24-like"/>
</dbReference>
<keyword evidence="5" id="KW-1185">Reference proteome</keyword>
<comment type="caution">
    <text evidence="4">The sequence shown here is derived from an EMBL/GenBank/DDBJ whole genome shotgun (WGS) entry which is preliminary data.</text>
</comment>
<keyword evidence="1 2" id="KW-0833">Ubl conjugation pathway</keyword>
<evidence type="ECO:0000259" key="3">
    <source>
        <dbReference type="Pfam" id="PF25598"/>
    </source>
</evidence>
<evidence type="ECO:0000313" key="5">
    <source>
        <dbReference type="Proteomes" id="UP000250321"/>
    </source>
</evidence>
<keyword evidence="2" id="KW-0808">Transferase</keyword>
<dbReference type="PANTHER" id="PTHR22849:SF23">
    <property type="entry name" value="U-BOX DOMAIN-CONTAINING PROTEIN"/>
    <property type="match status" value="1"/>
</dbReference>
<organism evidence="4 5">
    <name type="scientific">Prunus yedoensis var. nudiflora</name>
    <dbReference type="NCBI Taxonomy" id="2094558"/>
    <lineage>
        <taxon>Eukaryota</taxon>
        <taxon>Viridiplantae</taxon>
        <taxon>Streptophyta</taxon>
        <taxon>Embryophyta</taxon>
        <taxon>Tracheophyta</taxon>
        <taxon>Spermatophyta</taxon>
        <taxon>Magnoliopsida</taxon>
        <taxon>eudicotyledons</taxon>
        <taxon>Gunneridae</taxon>
        <taxon>Pentapetalae</taxon>
        <taxon>rosids</taxon>
        <taxon>fabids</taxon>
        <taxon>Rosales</taxon>
        <taxon>Rosaceae</taxon>
        <taxon>Amygdaloideae</taxon>
        <taxon>Amygdaleae</taxon>
        <taxon>Prunus</taxon>
    </lineage>
</organism>
<dbReference type="PANTHER" id="PTHR22849">
    <property type="entry name" value="WDSAM1 PROTEIN"/>
    <property type="match status" value="1"/>
</dbReference>
<name>A0A314Z4G2_PRUYE</name>
<dbReference type="Proteomes" id="UP000250321">
    <property type="component" value="Unassembled WGS sequence"/>
</dbReference>
<feature type="domain" description="U-box" evidence="3">
    <location>
        <begin position="144"/>
        <end position="239"/>
    </location>
</feature>
<dbReference type="EC" id="2.3.2.27" evidence="2"/>
<dbReference type="OrthoDB" id="10064100at2759"/>
<dbReference type="STRING" id="2094558.A0A314Z4G2"/>
<proteinExistence type="predicted"/>
<sequence length="253" mass="28731">MKDDFIQSNGVEVLVQILDQTIMESSDFVTFRACEEALSVLHQLPISEEEKTFELLSKQESTRSMAIMLQRGSAEARLHTITIFRKMVKTEYDWSFIVQDQGIDFFKSLLELVSDEICSKASSCALEVLIEILRASKKNSLRAIEAGKEALVEHGMGIVAITKKMLHVSNAATKIGVKIIWLVCNFHPTERVLEEMLMYGSVKKLLALLHIDGRSSTKDKVVKIFKMHGNSWKRYPCFPYDLKDYLGFVNDSS</sequence>
<dbReference type="SUPFAM" id="SSF48371">
    <property type="entry name" value="ARM repeat"/>
    <property type="match status" value="1"/>
</dbReference>
<comment type="function">
    <text evidence="2">Functions as an E3 ubiquitin ligase.</text>
</comment>
<dbReference type="InterPro" id="IPR016024">
    <property type="entry name" value="ARM-type_fold"/>
</dbReference>
<evidence type="ECO:0000313" key="4">
    <source>
        <dbReference type="EMBL" id="PQQ13949.1"/>
    </source>
</evidence>
<dbReference type="Gene3D" id="1.25.10.10">
    <property type="entry name" value="Leucine-rich Repeat Variant"/>
    <property type="match status" value="1"/>
</dbReference>
<dbReference type="GO" id="GO:0016567">
    <property type="term" value="P:protein ubiquitination"/>
    <property type="evidence" value="ECO:0007669"/>
    <property type="project" value="UniProtKB-UniRule"/>
</dbReference>
<evidence type="ECO:0000256" key="1">
    <source>
        <dbReference type="ARBA" id="ARBA00022786"/>
    </source>
</evidence>
<dbReference type="InterPro" id="IPR011989">
    <property type="entry name" value="ARM-like"/>
</dbReference>
<comment type="catalytic activity">
    <reaction evidence="2">
        <text>S-ubiquitinyl-[E2 ubiquitin-conjugating enzyme]-L-cysteine + [acceptor protein]-L-lysine = [E2 ubiquitin-conjugating enzyme]-L-cysteine + N(6)-ubiquitinyl-[acceptor protein]-L-lysine.</text>
        <dbReference type="EC" id="2.3.2.27"/>
    </reaction>
</comment>
<dbReference type="Pfam" id="PF25598">
    <property type="entry name" value="ARM_PUB"/>
    <property type="match status" value="1"/>
</dbReference>
<reference evidence="4 5" key="1">
    <citation type="submission" date="2018-02" db="EMBL/GenBank/DDBJ databases">
        <title>Draft genome of wild Prunus yedoensis var. nudiflora.</title>
        <authorList>
            <person name="Baek S."/>
            <person name="Kim J.-H."/>
            <person name="Choi K."/>
            <person name="Kim G.-B."/>
            <person name="Cho A."/>
            <person name="Jang H."/>
            <person name="Shin C.-H."/>
            <person name="Yu H.-J."/>
            <person name="Mun J.-H."/>
        </authorList>
    </citation>
    <scope>NUCLEOTIDE SEQUENCE [LARGE SCALE GENOMIC DNA]</scope>
    <source>
        <strain evidence="5">cv. Jeju island</strain>
        <tissue evidence="4">Leaf</tissue>
    </source>
</reference>
<dbReference type="InterPro" id="IPR058678">
    <property type="entry name" value="ARM_PUB"/>
</dbReference>
<dbReference type="GO" id="GO:0061630">
    <property type="term" value="F:ubiquitin protein ligase activity"/>
    <property type="evidence" value="ECO:0007669"/>
    <property type="project" value="UniProtKB-UniRule"/>
</dbReference>
<dbReference type="EMBL" id="PJQY01000279">
    <property type="protein sequence ID" value="PQQ13949.1"/>
    <property type="molecule type" value="Genomic_DNA"/>
</dbReference>
<accession>A0A314Z4G2</accession>
<gene>
    <name evidence="4" type="ORF">Pyn_37905</name>
</gene>
<evidence type="ECO:0000256" key="2">
    <source>
        <dbReference type="RuleBase" id="RU369093"/>
    </source>
</evidence>
<protein>
    <recommendedName>
        <fullName evidence="2 3">U-box domain-containing protein</fullName>
        <ecNumber evidence="2">2.3.2.27</ecNumber>
    </recommendedName>
    <alternativeName>
        <fullName evidence="2">RING-type E3 ubiquitin transferase PUB</fullName>
    </alternativeName>
</protein>
<dbReference type="AlphaFoldDB" id="A0A314Z4G2"/>